<keyword evidence="6" id="KW-0653">Protein transport</keyword>
<evidence type="ECO:0000256" key="5">
    <source>
        <dbReference type="ARBA" id="ARBA00022737"/>
    </source>
</evidence>
<dbReference type="EMBL" id="MCFH01000015">
    <property type="protein sequence ID" value="ORX52620.1"/>
    <property type="molecule type" value="Genomic_DNA"/>
</dbReference>
<gene>
    <name evidence="11" type="ORF">BCR36DRAFT_324577</name>
</gene>
<comment type="subcellular location">
    <subcellularLocation>
        <location evidence="2">Cytoplasm</location>
    </subcellularLocation>
    <subcellularLocation>
        <location evidence="1">Nucleus</location>
    </subcellularLocation>
</comment>
<keyword evidence="4" id="KW-0963">Cytoplasm</keyword>
<keyword evidence="5" id="KW-0677">Repeat</keyword>
<organism evidence="11 12">
    <name type="scientific">Piromyces finnis</name>
    <dbReference type="NCBI Taxonomy" id="1754191"/>
    <lineage>
        <taxon>Eukaryota</taxon>
        <taxon>Fungi</taxon>
        <taxon>Fungi incertae sedis</taxon>
        <taxon>Chytridiomycota</taxon>
        <taxon>Chytridiomycota incertae sedis</taxon>
        <taxon>Neocallimastigomycetes</taxon>
        <taxon>Neocallimastigales</taxon>
        <taxon>Neocallimastigaceae</taxon>
        <taxon>Piromyces</taxon>
    </lineage>
</organism>
<evidence type="ECO:0000256" key="9">
    <source>
        <dbReference type="SAM" id="MobiDB-lite"/>
    </source>
</evidence>
<feature type="domain" description="Importin N-terminal" evidence="10">
    <location>
        <begin position="31"/>
        <end position="101"/>
    </location>
</feature>
<dbReference type="Pfam" id="PF25757">
    <property type="entry name" value="TPR_DNAAF5"/>
    <property type="match status" value="1"/>
</dbReference>
<keyword evidence="3" id="KW-0813">Transport</keyword>
<dbReference type="SUPFAM" id="SSF48371">
    <property type="entry name" value="ARM repeat"/>
    <property type="match status" value="1"/>
</dbReference>
<dbReference type="InterPro" id="IPR058584">
    <property type="entry name" value="IMB1_TNPO1-like_TPR"/>
</dbReference>
<evidence type="ECO:0000256" key="8">
    <source>
        <dbReference type="ARBA" id="ARBA00038423"/>
    </source>
</evidence>
<sequence>MSWQPDPTSLSQLIDLLNKAQSPDSTVQMMVYTQLQSFNAIPDFNNYLMYIFANADLPQTNLFIRNQSGLYLKNNIVNSNNNITPEIISRAKEASIQTLVDKDKMIRLTSGTLISTIINIYGLESWPEVLPGLDKLLDHPEAYVVEASINALEKICEDNTRQLNEDASKPLFYMIPKLIKLFESPSAKVRRDAIKCINHFITSNSEALNANINNYVQGLYQRTSDNDQEVRKYLCQSLVNILDVYPNQLIPEIENVVNFMLYCTNDEDESVALEACEFWLVFAEKYELSQYIEPFLPKVIQILLKSMIYSEEEIDMLEQDDNNQDTEQDIKPMHHKSKNAHGMGEEKEGKDDDEEDEDEDEDEFAYEWNLRKCAAFTLDEFSTIYSSNLLEILLPPLQEKLNSPDWKDNECAILALGAIAEGCGDRMEPYLPEMMKFLVQNLSNPKPLVRSITCWTLSRYCNWGMNYEEGGNKIFFIPIVEGILTTLLDSSKRVQEASCSALITLIEESNGDLVQFMNPIIEKLGQAFNVYQSRNLLILYNAIGTLAENLGEAINTQEFVNLIMQPLVKRWTMLNDDDRDLFPLLECLSYIAIGMGQGFLPFADQIWKRCLTLIETTIHMAEASANGVIDDYVDKDFIVVSLDLLSGIVQGLGANSSQIIEQTRDGFISILLYCLKDSMADVQQSAYALLGDLAINAFQYVKPHLDEIFTDVVNETIPNEERLSISSSVYNNAVWSTGEIAIKNGADTAPYVNKLLENFIPLIQADYSPTNLKENLAITLGRLGLVCNNLVAPYLEHFFTPWCSALRSTADNEEKISAFLGMCDLIQANPNAVSNDFVHFCDSVTQFNDISPELNEKVRNILYGLKQMYGNQWDSMLNSLGDPDVEQIMRRRLMERYQI</sequence>
<dbReference type="STRING" id="1754191.A0A1Y1VDK9"/>
<protein>
    <submittedName>
        <fullName evidence="11">ARM repeat-containing protein</fullName>
    </submittedName>
</protein>
<proteinExistence type="inferred from homology"/>
<dbReference type="PANTHER" id="PTHR10527">
    <property type="entry name" value="IMPORTIN BETA"/>
    <property type="match status" value="1"/>
</dbReference>
<dbReference type="InterPro" id="IPR001494">
    <property type="entry name" value="Importin-beta_N"/>
</dbReference>
<evidence type="ECO:0000256" key="1">
    <source>
        <dbReference type="ARBA" id="ARBA00004123"/>
    </source>
</evidence>
<evidence type="ECO:0000259" key="10">
    <source>
        <dbReference type="PROSITE" id="PS50166"/>
    </source>
</evidence>
<dbReference type="Gene3D" id="1.25.10.10">
    <property type="entry name" value="Leucine-rich Repeat Variant"/>
    <property type="match status" value="1"/>
</dbReference>
<dbReference type="GO" id="GO:0006606">
    <property type="term" value="P:protein import into nucleus"/>
    <property type="evidence" value="ECO:0007669"/>
    <property type="project" value="InterPro"/>
</dbReference>
<name>A0A1Y1VDK9_9FUNG</name>
<dbReference type="Pfam" id="PF25574">
    <property type="entry name" value="TPR_IMB1"/>
    <property type="match status" value="1"/>
</dbReference>
<dbReference type="InterPro" id="IPR040122">
    <property type="entry name" value="Importin_beta"/>
</dbReference>
<dbReference type="InterPro" id="IPR057978">
    <property type="entry name" value="TPR_DAAF5"/>
</dbReference>
<evidence type="ECO:0000256" key="6">
    <source>
        <dbReference type="ARBA" id="ARBA00022927"/>
    </source>
</evidence>
<evidence type="ECO:0000313" key="12">
    <source>
        <dbReference type="Proteomes" id="UP000193719"/>
    </source>
</evidence>
<dbReference type="GO" id="GO:0005737">
    <property type="term" value="C:cytoplasm"/>
    <property type="evidence" value="ECO:0007669"/>
    <property type="project" value="UniProtKB-SubCell"/>
</dbReference>
<evidence type="ECO:0000256" key="3">
    <source>
        <dbReference type="ARBA" id="ARBA00022448"/>
    </source>
</evidence>
<dbReference type="InterPro" id="IPR016024">
    <property type="entry name" value="ARM-type_fold"/>
</dbReference>
<evidence type="ECO:0000256" key="2">
    <source>
        <dbReference type="ARBA" id="ARBA00004496"/>
    </source>
</evidence>
<feature type="region of interest" description="Disordered" evidence="9">
    <location>
        <begin position="322"/>
        <end position="362"/>
    </location>
</feature>
<dbReference type="OrthoDB" id="951172at2759"/>
<evidence type="ECO:0000256" key="7">
    <source>
        <dbReference type="ARBA" id="ARBA00023242"/>
    </source>
</evidence>
<dbReference type="Pfam" id="PF13513">
    <property type="entry name" value="HEAT_EZ"/>
    <property type="match status" value="1"/>
</dbReference>
<dbReference type="InterPro" id="IPR011989">
    <property type="entry name" value="ARM-like"/>
</dbReference>
<dbReference type="Pfam" id="PF03810">
    <property type="entry name" value="IBN_N"/>
    <property type="match status" value="1"/>
</dbReference>
<dbReference type="Proteomes" id="UP000193719">
    <property type="component" value="Unassembled WGS sequence"/>
</dbReference>
<dbReference type="AlphaFoldDB" id="A0A1Y1VDK9"/>
<evidence type="ECO:0000256" key="4">
    <source>
        <dbReference type="ARBA" id="ARBA00022490"/>
    </source>
</evidence>
<reference evidence="11 12" key="1">
    <citation type="submission" date="2016-08" db="EMBL/GenBank/DDBJ databases">
        <title>Genomes of anaerobic fungi encode conserved fungal cellulosomes for biomass hydrolysis.</title>
        <authorList>
            <consortium name="DOE Joint Genome Institute"/>
            <person name="Haitjema C.H."/>
            <person name="Gilmore S.P."/>
            <person name="Henske J.K."/>
            <person name="Solomon K.V."/>
            <person name="De Groot R."/>
            <person name="Kuo A."/>
            <person name="Mondo S.J."/>
            <person name="Salamov A.A."/>
            <person name="Labutti K."/>
            <person name="Zhao Z."/>
            <person name="Chiniquy J."/>
            <person name="Barry K."/>
            <person name="Brewer H.M."/>
            <person name="Purvine S.O."/>
            <person name="Wright A.T."/>
            <person name="Boxma B."/>
            <person name="Van Alen T."/>
            <person name="Hackstein J.H."/>
            <person name="Baker S.E."/>
            <person name="Grigoriev I.V."/>
            <person name="O'Malley M.A."/>
        </authorList>
    </citation>
    <scope>NUCLEOTIDE SEQUENCE [LARGE SCALE GENOMIC DNA]</scope>
    <source>
        <strain evidence="12">finn</strain>
    </source>
</reference>
<comment type="caution">
    <text evidence="11">The sequence shown here is derived from an EMBL/GenBank/DDBJ whole genome shotgun (WGS) entry which is preliminary data.</text>
</comment>
<keyword evidence="7" id="KW-0539">Nucleus</keyword>
<dbReference type="GO" id="GO:0031267">
    <property type="term" value="F:small GTPase binding"/>
    <property type="evidence" value="ECO:0007669"/>
    <property type="project" value="InterPro"/>
</dbReference>
<dbReference type="GO" id="GO:0031981">
    <property type="term" value="C:nuclear lumen"/>
    <property type="evidence" value="ECO:0007669"/>
    <property type="project" value="UniProtKB-ARBA"/>
</dbReference>
<dbReference type="FunFam" id="1.25.10.10:FF:000028">
    <property type="entry name" value="Transportin-1 isoform 1"/>
    <property type="match status" value="1"/>
</dbReference>
<feature type="compositionally biased region" description="Acidic residues" evidence="9">
    <location>
        <begin position="351"/>
        <end position="362"/>
    </location>
</feature>
<accession>A0A1Y1VDK9</accession>
<dbReference type="PROSITE" id="PS50166">
    <property type="entry name" value="IMPORTIN_B_NT"/>
    <property type="match status" value="1"/>
</dbReference>
<evidence type="ECO:0000313" key="11">
    <source>
        <dbReference type="EMBL" id="ORX52620.1"/>
    </source>
</evidence>
<reference evidence="11 12" key="2">
    <citation type="submission" date="2016-08" db="EMBL/GenBank/DDBJ databases">
        <title>Pervasive Adenine N6-methylation of Active Genes in Fungi.</title>
        <authorList>
            <consortium name="DOE Joint Genome Institute"/>
            <person name="Mondo S.J."/>
            <person name="Dannebaum R.O."/>
            <person name="Kuo R.C."/>
            <person name="Labutti K."/>
            <person name="Haridas S."/>
            <person name="Kuo A."/>
            <person name="Salamov A."/>
            <person name="Ahrendt S.R."/>
            <person name="Lipzen A."/>
            <person name="Sullivan W."/>
            <person name="Andreopoulos W.B."/>
            <person name="Clum A."/>
            <person name="Lindquist E."/>
            <person name="Daum C."/>
            <person name="Ramamoorthy G.K."/>
            <person name="Gryganskyi A."/>
            <person name="Culley D."/>
            <person name="Magnuson J.K."/>
            <person name="James T.Y."/>
            <person name="O'Malley M.A."/>
            <person name="Stajich J.E."/>
            <person name="Spatafora J.W."/>
            <person name="Visel A."/>
            <person name="Grigoriev I.V."/>
        </authorList>
    </citation>
    <scope>NUCLEOTIDE SEQUENCE [LARGE SCALE GENOMIC DNA]</scope>
    <source>
        <strain evidence="12">finn</strain>
    </source>
</reference>
<keyword evidence="12" id="KW-1185">Reference proteome</keyword>
<comment type="similarity">
    <text evidence="8">Belongs to the importin beta family. Importin beta-2 subfamily.</text>
</comment>